<feature type="transmembrane region" description="Helical" evidence="8">
    <location>
        <begin position="179"/>
        <end position="199"/>
    </location>
</feature>
<evidence type="ECO:0000256" key="7">
    <source>
        <dbReference type="ARBA" id="ARBA00023136"/>
    </source>
</evidence>
<reference evidence="10" key="1">
    <citation type="submission" date="2016-11" db="EMBL/GenBank/DDBJ databases">
        <authorList>
            <person name="Varghese N."/>
            <person name="Submissions S."/>
        </authorList>
    </citation>
    <scope>NUCLEOTIDE SEQUENCE [LARGE SCALE GENOMIC DNA]</scope>
    <source>
        <strain evidence="10">DSM 16219</strain>
    </source>
</reference>
<evidence type="ECO:0000256" key="5">
    <source>
        <dbReference type="ARBA" id="ARBA00022692"/>
    </source>
</evidence>
<accession>A0A1M6BVA0</accession>
<feature type="transmembrane region" description="Helical" evidence="8">
    <location>
        <begin position="448"/>
        <end position="470"/>
    </location>
</feature>
<name>A0A1M6BVA0_9BACT</name>
<evidence type="ECO:0000256" key="8">
    <source>
        <dbReference type="RuleBase" id="RU365092"/>
    </source>
</evidence>
<feature type="transmembrane region" description="Helical" evidence="8">
    <location>
        <begin position="373"/>
        <end position="390"/>
    </location>
</feature>
<keyword evidence="10" id="KW-1185">Reference proteome</keyword>
<dbReference type="GO" id="GO:0015295">
    <property type="term" value="F:solute:proton symporter activity"/>
    <property type="evidence" value="ECO:0007669"/>
    <property type="project" value="TreeGrafter"/>
</dbReference>
<keyword evidence="4 8" id="KW-1003">Cell membrane</keyword>
<feature type="transmembrane region" description="Helical" evidence="8">
    <location>
        <begin position="238"/>
        <end position="258"/>
    </location>
</feature>
<comment type="function">
    <text evidence="8">Uptake of L-lactate across the membrane. Can also transport D-lactate and glycolate.</text>
</comment>
<feature type="transmembrane region" description="Helical" evidence="8">
    <location>
        <begin position="141"/>
        <end position="167"/>
    </location>
</feature>
<organism evidence="9 10">
    <name type="scientific">Desulfatibacillum alkenivorans DSM 16219</name>
    <dbReference type="NCBI Taxonomy" id="1121393"/>
    <lineage>
        <taxon>Bacteria</taxon>
        <taxon>Pseudomonadati</taxon>
        <taxon>Thermodesulfobacteriota</taxon>
        <taxon>Desulfobacteria</taxon>
        <taxon>Desulfobacterales</taxon>
        <taxon>Desulfatibacillaceae</taxon>
        <taxon>Desulfatibacillum</taxon>
    </lineage>
</organism>
<evidence type="ECO:0000313" key="10">
    <source>
        <dbReference type="Proteomes" id="UP000183994"/>
    </source>
</evidence>
<dbReference type="EMBL" id="FQZU01000001">
    <property type="protein sequence ID" value="SHI52428.1"/>
    <property type="molecule type" value="Genomic_DNA"/>
</dbReference>
<dbReference type="InterPro" id="IPR003804">
    <property type="entry name" value="Lactate_perm"/>
</dbReference>
<protein>
    <recommendedName>
        <fullName evidence="8">L-lactate permease</fullName>
    </recommendedName>
</protein>
<feature type="transmembrane region" description="Helical" evidence="8">
    <location>
        <begin position="542"/>
        <end position="561"/>
    </location>
</feature>
<dbReference type="GO" id="GO:0015129">
    <property type="term" value="F:lactate transmembrane transporter activity"/>
    <property type="evidence" value="ECO:0007669"/>
    <property type="project" value="UniProtKB-UniRule"/>
</dbReference>
<feature type="transmembrane region" description="Helical" evidence="8">
    <location>
        <begin position="6"/>
        <end position="23"/>
    </location>
</feature>
<keyword evidence="3 8" id="KW-0813">Transport</keyword>
<dbReference type="STRING" id="1121393.SAMN02745216_00075"/>
<comment type="subcellular location">
    <subcellularLocation>
        <location evidence="1 8">Cell membrane</location>
        <topology evidence="1 8">Multi-pass membrane protein</topology>
    </subcellularLocation>
</comment>
<dbReference type="OrthoDB" id="9761056at2"/>
<dbReference type="PANTHER" id="PTHR30003:SF0">
    <property type="entry name" value="GLYCOLATE PERMEASE GLCA-RELATED"/>
    <property type="match status" value="1"/>
</dbReference>
<feature type="transmembrane region" description="Helical" evidence="8">
    <location>
        <begin position="65"/>
        <end position="83"/>
    </location>
</feature>
<dbReference type="PANTHER" id="PTHR30003">
    <property type="entry name" value="L-LACTATE PERMEASE"/>
    <property type="match status" value="1"/>
</dbReference>
<sequence>MSIGFLAIAACVPILVALVLMVWMHWPAVRAMPMAWAVCAVLAVVVWKMPVGFVLAATLGGFGNTLNILIIIFGAIVLLFSLQESGGMETIKQGIGGLSDDKRVQILLIAFLFSAFLEGAAGFGTPAAIAAPLLISLGFPALAAVMACLILNSFPVTFGVIGAVVWFGLKNLTPLVNSAAAQGIAPASIPDAWAFFGVVGKWGAVLNTLPIFILPLFVICFVTRYFGVNRSWREGLGAWKISLFASACFAAAYLFFAYVMGIEFPSLMGGLIALAMTVFAVKKKWFLPAQTWTFGPKEQWAPDWIGSIDMSGDSQSGANMSQMRAWAPYILIGALLMLTRLSSLPFKAWVMGLEIRIPAILGYESVQFSMKPLYLPGIMPFMLTALLIVPMHGMSWKKAGVAWSNALKRITGPALALMFAVALVEIFKQSAHNALDYPSMPLAMAKGAAALAGGAWPLFASFVGALGAFITGSNTVSNLLFSEFQYGLAEQMHLPRQIIVALQLVGGSMGNMVCIHNIVAASAVVGLTGAEGAIIKRNSVPLLIYGLCTGLLGMLFCYVLFPGIF</sequence>
<dbReference type="NCBIfam" id="TIGR00795">
    <property type="entry name" value="lctP"/>
    <property type="match status" value="1"/>
</dbReference>
<dbReference type="Pfam" id="PF02652">
    <property type="entry name" value="Lactate_perm"/>
    <property type="match status" value="1"/>
</dbReference>
<dbReference type="RefSeq" id="WP_073471799.1">
    <property type="nucleotide sequence ID" value="NZ_FQZU01000001.1"/>
</dbReference>
<feature type="transmembrane region" description="Helical" evidence="8">
    <location>
        <begin position="205"/>
        <end position="226"/>
    </location>
</feature>
<feature type="transmembrane region" description="Helical" evidence="8">
    <location>
        <begin position="410"/>
        <end position="427"/>
    </location>
</feature>
<dbReference type="Proteomes" id="UP000183994">
    <property type="component" value="Unassembled WGS sequence"/>
</dbReference>
<proteinExistence type="inferred from homology"/>
<evidence type="ECO:0000313" key="9">
    <source>
        <dbReference type="EMBL" id="SHI52428.1"/>
    </source>
</evidence>
<evidence type="ECO:0000256" key="1">
    <source>
        <dbReference type="ARBA" id="ARBA00004651"/>
    </source>
</evidence>
<keyword evidence="6 8" id="KW-1133">Transmembrane helix</keyword>
<keyword evidence="5 8" id="KW-0812">Transmembrane</keyword>
<feature type="transmembrane region" description="Helical" evidence="8">
    <location>
        <begin position="104"/>
        <end position="135"/>
    </location>
</feature>
<evidence type="ECO:0000256" key="6">
    <source>
        <dbReference type="ARBA" id="ARBA00022989"/>
    </source>
</evidence>
<comment type="similarity">
    <text evidence="2 8">Belongs to the lactate permease family.</text>
</comment>
<dbReference type="GO" id="GO:0005886">
    <property type="term" value="C:plasma membrane"/>
    <property type="evidence" value="ECO:0007669"/>
    <property type="project" value="UniProtKB-SubCell"/>
</dbReference>
<feature type="transmembrane region" description="Helical" evidence="8">
    <location>
        <begin position="35"/>
        <end position="59"/>
    </location>
</feature>
<keyword evidence="7 8" id="KW-0472">Membrane</keyword>
<evidence type="ECO:0000256" key="4">
    <source>
        <dbReference type="ARBA" id="ARBA00022475"/>
    </source>
</evidence>
<feature type="transmembrane region" description="Helical" evidence="8">
    <location>
        <begin position="264"/>
        <end position="281"/>
    </location>
</feature>
<dbReference type="AlphaFoldDB" id="A0A1M6BVA0"/>
<evidence type="ECO:0000256" key="2">
    <source>
        <dbReference type="ARBA" id="ARBA00010100"/>
    </source>
</evidence>
<evidence type="ECO:0000256" key="3">
    <source>
        <dbReference type="ARBA" id="ARBA00022448"/>
    </source>
</evidence>
<gene>
    <name evidence="9" type="ORF">SAMN02745216_00075</name>
</gene>
<feature type="transmembrane region" description="Helical" evidence="8">
    <location>
        <begin position="509"/>
        <end position="530"/>
    </location>
</feature>